<accession>A0AAP0FX35</accession>
<dbReference type="AlphaFoldDB" id="A0AAP0FX35"/>
<dbReference type="Proteomes" id="UP001418222">
    <property type="component" value="Unassembled WGS sequence"/>
</dbReference>
<comment type="caution">
    <text evidence="1">The sequence shown here is derived from an EMBL/GenBank/DDBJ whole genome shotgun (WGS) entry which is preliminary data.</text>
</comment>
<dbReference type="EMBL" id="JBBWWQ010000018">
    <property type="protein sequence ID" value="KAK8921428.1"/>
    <property type="molecule type" value="Genomic_DNA"/>
</dbReference>
<protein>
    <submittedName>
        <fullName evidence="1">Uncharacterized protein</fullName>
    </submittedName>
</protein>
<evidence type="ECO:0000313" key="1">
    <source>
        <dbReference type="EMBL" id="KAK8921428.1"/>
    </source>
</evidence>
<gene>
    <name evidence="1" type="ORF">KSP39_PZI020277</name>
</gene>
<organism evidence="1 2">
    <name type="scientific">Platanthera zijinensis</name>
    <dbReference type="NCBI Taxonomy" id="2320716"/>
    <lineage>
        <taxon>Eukaryota</taxon>
        <taxon>Viridiplantae</taxon>
        <taxon>Streptophyta</taxon>
        <taxon>Embryophyta</taxon>
        <taxon>Tracheophyta</taxon>
        <taxon>Spermatophyta</taxon>
        <taxon>Magnoliopsida</taxon>
        <taxon>Liliopsida</taxon>
        <taxon>Asparagales</taxon>
        <taxon>Orchidaceae</taxon>
        <taxon>Orchidoideae</taxon>
        <taxon>Orchideae</taxon>
        <taxon>Orchidinae</taxon>
        <taxon>Platanthera</taxon>
    </lineage>
</organism>
<name>A0AAP0FX35_9ASPA</name>
<evidence type="ECO:0000313" key="2">
    <source>
        <dbReference type="Proteomes" id="UP001418222"/>
    </source>
</evidence>
<reference evidence="1 2" key="1">
    <citation type="journal article" date="2022" name="Nat. Plants">
        <title>Genomes of leafy and leafless Platanthera orchids illuminate the evolution of mycoheterotrophy.</title>
        <authorList>
            <person name="Li M.H."/>
            <person name="Liu K.W."/>
            <person name="Li Z."/>
            <person name="Lu H.C."/>
            <person name="Ye Q.L."/>
            <person name="Zhang D."/>
            <person name="Wang J.Y."/>
            <person name="Li Y.F."/>
            <person name="Zhong Z.M."/>
            <person name="Liu X."/>
            <person name="Yu X."/>
            <person name="Liu D.K."/>
            <person name="Tu X.D."/>
            <person name="Liu B."/>
            <person name="Hao Y."/>
            <person name="Liao X.Y."/>
            <person name="Jiang Y.T."/>
            <person name="Sun W.H."/>
            <person name="Chen J."/>
            <person name="Chen Y.Q."/>
            <person name="Ai Y."/>
            <person name="Zhai J.W."/>
            <person name="Wu S.S."/>
            <person name="Zhou Z."/>
            <person name="Hsiao Y.Y."/>
            <person name="Wu W.L."/>
            <person name="Chen Y.Y."/>
            <person name="Lin Y.F."/>
            <person name="Hsu J.L."/>
            <person name="Li C.Y."/>
            <person name="Wang Z.W."/>
            <person name="Zhao X."/>
            <person name="Zhong W.Y."/>
            <person name="Ma X.K."/>
            <person name="Ma L."/>
            <person name="Huang J."/>
            <person name="Chen G.Z."/>
            <person name="Huang M.Z."/>
            <person name="Huang L."/>
            <person name="Peng D.H."/>
            <person name="Luo Y.B."/>
            <person name="Zou S.Q."/>
            <person name="Chen S.P."/>
            <person name="Lan S."/>
            <person name="Tsai W.C."/>
            <person name="Van de Peer Y."/>
            <person name="Liu Z.J."/>
        </authorList>
    </citation>
    <scope>NUCLEOTIDE SEQUENCE [LARGE SCALE GENOMIC DNA]</scope>
    <source>
        <strain evidence="1">Lor287</strain>
    </source>
</reference>
<proteinExistence type="predicted"/>
<sequence>MKKSTDRILILLQWYVMIQPTLRLNLLPLLQQMVFLANSQPQLRPPGGISASIIIVFFSQ</sequence>
<keyword evidence="2" id="KW-1185">Reference proteome</keyword>